<evidence type="ECO:0000256" key="1">
    <source>
        <dbReference type="SAM" id="MobiDB-lite"/>
    </source>
</evidence>
<name>A0ABQ9ZXT9_9CRUS</name>
<organism evidence="2 3">
    <name type="scientific">Daphnia magna</name>
    <dbReference type="NCBI Taxonomy" id="35525"/>
    <lineage>
        <taxon>Eukaryota</taxon>
        <taxon>Metazoa</taxon>
        <taxon>Ecdysozoa</taxon>
        <taxon>Arthropoda</taxon>
        <taxon>Crustacea</taxon>
        <taxon>Branchiopoda</taxon>
        <taxon>Diplostraca</taxon>
        <taxon>Cladocera</taxon>
        <taxon>Anomopoda</taxon>
        <taxon>Daphniidae</taxon>
        <taxon>Daphnia</taxon>
    </lineage>
</organism>
<evidence type="ECO:0000313" key="2">
    <source>
        <dbReference type="EMBL" id="KAK4017621.1"/>
    </source>
</evidence>
<dbReference type="Proteomes" id="UP001234178">
    <property type="component" value="Unassembled WGS sequence"/>
</dbReference>
<feature type="region of interest" description="Disordered" evidence="1">
    <location>
        <begin position="131"/>
        <end position="157"/>
    </location>
</feature>
<keyword evidence="3" id="KW-1185">Reference proteome</keyword>
<proteinExistence type="predicted"/>
<feature type="compositionally biased region" description="Basic and acidic residues" evidence="1">
    <location>
        <begin position="148"/>
        <end position="157"/>
    </location>
</feature>
<dbReference type="EMBL" id="JAOYFB010000010">
    <property type="protein sequence ID" value="KAK4017621.1"/>
    <property type="molecule type" value="Genomic_DNA"/>
</dbReference>
<gene>
    <name evidence="2" type="ORF">OUZ56_033253</name>
</gene>
<evidence type="ECO:0000313" key="3">
    <source>
        <dbReference type="Proteomes" id="UP001234178"/>
    </source>
</evidence>
<comment type="caution">
    <text evidence="2">The sequence shown here is derived from an EMBL/GenBank/DDBJ whole genome shotgun (WGS) entry which is preliminary data.</text>
</comment>
<reference evidence="2 3" key="1">
    <citation type="journal article" date="2023" name="Nucleic Acids Res.">
        <title>The hologenome of Daphnia magna reveals possible DNA methylation and microbiome-mediated evolution of the host genome.</title>
        <authorList>
            <person name="Chaturvedi A."/>
            <person name="Li X."/>
            <person name="Dhandapani V."/>
            <person name="Marshall H."/>
            <person name="Kissane S."/>
            <person name="Cuenca-Cambronero M."/>
            <person name="Asole G."/>
            <person name="Calvet F."/>
            <person name="Ruiz-Romero M."/>
            <person name="Marangio P."/>
            <person name="Guigo R."/>
            <person name="Rago D."/>
            <person name="Mirbahai L."/>
            <person name="Eastwood N."/>
            <person name="Colbourne J.K."/>
            <person name="Zhou J."/>
            <person name="Mallon E."/>
            <person name="Orsini L."/>
        </authorList>
    </citation>
    <scope>NUCLEOTIDE SEQUENCE [LARGE SCALE GENOMIC DNA]</scope>
    <source>
        <strain evidence="2">LRV0_1</strain>
    </source>
</reference>
<sequence>MAYLDSVSVHQRELASTSLQESPWRCSNAYPIPFFLDASTCMVVSRAGSKWTNTGGETRAAFTASNARSWSAFHVYELRVLSKGRRGALAAATSVENPASCSTRPINDRSSEILVGRGNCDSALNLPSSIVTPPRWMSDTSDTGGLQDRADPGDMCGERTVETYGRKGRIRPPIIFIAGTAEAHGGPQELVAPPWRHKCCEMLAGRVEGDLVVTIYGVKTGEEAAFAVNFSHRIAWRASRVRRPLDELVQTRVVDADPKFSAWTADHYQRCGPLRRFTDGYDHLLLYKIIQLALHFCTVAKRDRPRAVYVKGYGVVTQLDNHVRPDHLAQTIFLVEH</sequence>
<protein>
    <submittedName>
        <fullName evidence="2">Uncharacterized protein</fullName>
    </submittedName>
</protein>
<accession>A0ABQ9ZXT9</accession>